<comment type="caution">
    <text evidence="3">The sequence shown here is derived from an EMBL/GenBank/DDBJ whole genome shotgun (WGS) entry which is preliminary data.</text>
</comment>
<dbReference type="RefSeq" id="WP_151927421.1">
    <property type="nucleotide sequence ID" value="NZ_JADMVF010000103.1"/>
</dbReference>
<accession>A0A7J5Q5M8</accession>
<sequence length="509" mass="55195">MKRIYTLSKTMAFLFSCMALIGTAISCADDYNTDPLTKNTILSSITIDEKYEVYTLVKGENYTLHFSTLPEDATNPGVSWVSGNEEVATVDADGKVTAVAVGTSVITAKPAVGYADGVSAAITISVVEELALTQSIEITNLPEELAMMETQSVQLKTKTVPENPSFYLLSWKSSDEKVATVDENGRVLAVGEGKATITATTTDGTNLSKSVEVTVKSVIHVETFEMSSIHNKLAKGEISVLKYTVTPEDATVSALVWTTTDATVASIEKRVLGDEEVFVILGGVNSGTATLTASITYADGSPGFEKSFEVSVVDGKINDDFLFTAGCFETGGELGELENGRLVRKLEKEANAKCETQFRGKMTFYPSKYPIYAVKTFFEDSLDPNKTPTLLLNIWNHTPRVAIGFYGGTVAGNAQNLYKVSMKRTSDGGYVAYVDFSASGAGFPGANADYMTNGVLNDGIILDRCEHRFYDTYYTEAVTEPFALDWVKTFESLEAYKAYLVENEGVVFE</sequence>
<dbReference type="SMART" id="SM00635">
    <property type="entry name" value="BID_2"/>
    <property type="match status" value="3"/>
</dbReference>
<dbReference type="PROSITE" id="PS51257">
    <property type="entry name" value="PROKAR_LIPOPROTEIN"/>
    <property type="match status" value="1"/>
</dbReference>
<organism evidence="3 4">
    <name type="scientific">Bacteroides xylanisolvens</name>
    <dbReference type="NCBI Taxonomy" id="371601"/>
    <lineage>
        <taxon>Bacteria</taxon>
        <taxon>Pseudomonadati</taxon>
        <taxon>Bacteroidota</taxon>
        <taxon>Bacteroidia</taxon>
        <taxon>Bacteroidales</taxon>
        <taxon>Bacteroidaceae</taxon>
        <taxon>Bacteroides</taxon>
    </lineage>
</organism>
<dbReference type="SUPFAM" id="SSF49373">
    <property type="entry name" value="Invasin/intimin cell-adhesion fragments"/>
    <property type="match status" value="2"/>
</dbReference>
<protein>
    <recommendedName>
        <fullName evidence="2">BIG2 domain-containing protein</fullName>
    </recommendedName>
</protein>
<evidence type="ECO:0000313" key="3">
    <source>
        <dbReference type="EMBL" id="KAB6336447.1"/>
    </source>
</evidence>
<dbReference type="EMBL" id="WDCP01000083">
    <property type="protein sequence ID" value="KAB6336447.1"/>
    <property type="molecule type" value="Genomic_DNA"/>
</dbReference>
<feature type="signal peptide" evidence="1">
    <location>
        <begin position="1"/>
        <end position="28"/>
    </location>
</feature>
<proteinExistence type="predicted"/>
<dbReference type="Proteomes" id="UP000438288">
    <property type="component" value="Unassembled WGS sequence"/>
</dbReference>
<dbReference type="InterPro" id="IPR008964">
    <property type="entry name" value="Invasin/intimin_cell_adhesion"/>
</dbReference>
<evidence type="ECO:0000259" key="2">
    <source>
        <dbReference type="SMART" id="SM00635"/>
    </source>
</evidence>
<feature type="domain" description="BIG2" evidence="2">
    <location>
        <begin position="41"/>
        <end position="124"/>
    </location>
</feature>
<dbReference type="Pfam" id="PF02368">
    <property type="entry name" value="Big_2"/>
    <property type="match status" value="2"/>
</dbReference>
<feature type="chain" id="PRO_5029591672" description="BIG2 domain-containing protein" evidence="1">
    <location>
        <begin position="29"/>
        <end position="509"/>
    </location>
</feature>
<evidence type="ECO:0000313" key="4">
    <source>
        <dbReference type="Proteomes" id="UP000438288"/>
    </source>
</evidence>
<reference evidence="3 4" key="1">
    <citation type="journal article" date="2019" name="Nat. Med.">
        <title>A library of human gut bacterial isolates paired with longitudinal multiomics data enables mechanistic microbiome research.</title>
        <authorList>
            <person name="Poyet M."/>
            <person name="Groussin M."/>
            <person name="Gibbons S.M."/>
            <person name="Avila-Pacheco J."/>
            <person name="Jiang X."/>
            <person name="Kearney S.M."/>
            <person name="Perrotta A.R."/>
            <person name="Berdy B."/>
            <person name="Zhao S."/>
            <person name="Lieberman T.D."/>
            <person name="Swanson P.K."/>
            <person name="Smith M."/>
            <person name="Roesemann S."/>
            <person name="Alexander J.E."/>
            <person name="Rich S.A."/>
            <person name="Livny J."/>
            <person name="Vlamakis H."/>
            <person name="Clish C."/>
            <person name="Bullock K."/>
            <person name="Deik A."/>
            <person name="Scott J."/>
            <person name="Pierce K.A."/>
            <person name="Xavier R.J."/>
            <person name="Alm E.J."/>
        </authorList>
    </citation>
    <scope>NUCLEOTIDE SEQUENCE [LARGE SCALE GENOMIC DNA]</scope>
    <source>
        <strain evidence="3 4">BIOML-A16</strain>
    </source>
</reference>
<dbReference type="InterPro" id="IPR003343">
    <property type="entry name" value="Big_2"/>
</dbReference>
<name>A0A7J5Q5M8_9BACE</name>
<feature type="domain" description="BIG2" evidence="2">
    <location>
        <begin position="132"/>
        <end position="211"/>
    </location>
</feature>
<gene>
    <name evidence="3" type="ORF">GAZ43_22470</name>
</gene>
<feature type="domain" description="BIG2" evidence="2">
    <location>
        <begin position="220"/>
        <end position="305"/>
    </location>
</feature>
<keyword evidence="1" id="KW-0732">Signal</keyword>
<dbReference type="AlphaFoldDB" id="A0A7J5Q5M8"/>
<dbReference type="Gene3D" id="2.60.40.1080">
    <property type="match status" value="3"/>
</dbReference>
<evidence type="ECO:0000256" key="1">
    <source>
        <dbReference type="SAM" id="SignalP"/>
    </source>
</evidence>